<dbReference type="Proteomes" id="UP000198755">
    <property type="component" value="Unassembled WGS sequence"/>
</dbReference>
<reference evidence="1 2" key="1">
    <citation type="submission" date="2016-10" db="EMBL/GenBank/DDBJ databases">
        <authorList>
            <person name="de Groot N.N."/>
        </authorList>
    </citation>
    <scope>NUCLEOTIDE SEQUENCE [LARGE SCALE GENOMIC DNA]</scope>
    <source>
        <strain evidence="1 2">NE2</strain>
    </source>
</reference>
<evidence type="ECO:0000313" key="2">
    <source>
        <dbReference type="Proteomes" id="UP000198755"/>
    </source>
</evidence>
<sequence>MANPSSRCYVLGMTEPKQPTRPPVKPAGLRIEPAKNTAAEIARALVDEIKEPDKLHLIASLLIDGAKAKEAAVKGGGPKPPIAPAEHGPKELAQAMSPNMFATPIVPVKPAQEDYARIDREIGPLPPNPTDAERAHQDRLTQAAALIRIGGLATPETDK</sequence>
<gene>
    <name evidence="1" type="ORF">SAMN05444581_1218</name>
</gene>
<name>A0A1I4CCS8_9HYPH</name>
<dbReference type="AlphaFoldDB" id="A0A1I4CCS8"/>
<organism evidence="1 2">
    <name type="scientific">Methylocapsa palsarum</name>
    <dbReference type="NCBI Taxonomy" id="1612308"/>
    <lineage>
        <taxon>Bacteria</taxon>
        <taxon>Pseudomonadati</taxon>
        <taxon>Pseudomonadota</taxon>
        <taxon>Alphaproteobacteria</taxon>
        <taxon>Hyphomicrobiales</taxon>
        <taxon>Beijerinckiaceae</taxon>
        <taxon>Methylocapsa</taxon>
    </lineage>
</organism>
<dbReference type="EMBL" id="FOSN01000021">
    <property type="protein sequence ID" value="SFK78992.1"/>
    <property type="molecule type" value="Genomic_DNA"/>
</dbReference>
<protein>
    <submittedName>
        <fullName evidence="1">Uncharacterized protein</fullName>
    </submittedName>
</protein>
<proteinExistence type="predicted"/>
<keyword evidence="2" id="KW-1185">Reference proteome</keyword>
<accession>A0A1I4CCS8</accession>
<evidence type="ECO:0000313" key="1">
    <source>
        <dbReference type="EMBL" id="SFK78992.1"/>
    </source>
</evidence>